<evidence type="ECO:0000256" key="5">
    <source>
        <dbReference type="ARBA" id="ARBA00038440"/>
    </source>
</evidence>
<name>A0ABD1XRZ2_9MARC</name>
<evidence type="ECO:0000256" key="3">
    <source>
        <dbReference type="ARBA" id="ARBA00022679"/>
    </source>
</evidence>
<sequence>MAAALSNHHLCWPTTSGVDSIARISVAKSGHCGSPRFSTHLNAESLVGTSLKARSDYRSWSSSFGCVRRIYLAEEQKWSQNAYRRRVPLPKCSGGMRRRAVSEGDFTGDADEGFIRSRLAVFLSGGGSNFRALHASTLSNSIFGDIVAVVSDKPGCKGCEYSRESNIPVFSYPLSPKHAPDGLSPVDLVETLRKLEVDYILLAGYLKLLPEELVKSYPRSILNIHPALLPAFGGKGYFGMKVHEAVIKSGARVSGPTVHFVDEKYDTGPILAQRVVPVRADDSPIDLAARVLKEEHVLYCEAVAALCEDRIFWREDGVPIIRRSWDGPAEYY</sequence>
<gene>
    <name evidence="10" type="ORF">R1flu_023359</name>
</gene>
<keyword evidence="4" id="KW-0658">Purine biosynthesis</keyword>
<keyword evidence="11" id="KW-1185">Reference proteome</keyword>
<dbReference type="GO" id="GO:0006164">
    <property type="term" value="P:purine nucleotide biosynthetic process"/>
    <property type="evidence" value="ECO:0007669"/>
    <property type="project" value="UniProtKB-KW"/>
</dbReference>
<dbReference type="PROSITE" id="PS00373">
    <property type="entry name" value="GART"/>
    <property type="match status" value="1"/>
</dbReference>
<evidence type="ECO:0000256" key="2">
    <source>
        <dbReference type="ARBA" id="ARBA00012254"/>
    </source>
</evidence>
<accession>A0ABD1XRZ2</accession>
<comment type="catalytic activity">
    <reaction evidence="8">
        <text>N(1)-(5-phospho-beta-D-ribosyl)glycinamide + (6R)-10-formyltetrahydrofolate = N(2)-formyl-N(1)-(5-phospho-beta-D-ribosyl)glycinamide + (6S)-5,6,7,8-tetrahydrofolate + H(+)</text>
        <dbReference type="Rhea" id="RHEA:15053"/>
        <dbReference type="ChEBI" id="CHEBI:15378"/>
        <dbReference type="ChEBI" id="CHEBI:57453"/>
        <dbReference type="ChEBI" id="CHEBI:143788"/>
        <dbReference type="ChEBI" id="CHEBI:147286"/>
        <dbReference type="ChEBI" id="CHEBI:195366"/>
        <dbReference type="EC" id="2.1.2.2"/>
    </reaction>
</comment>
<dbReference type="EC" id="2.1.2.2" evidence="2"/>
<evidence type="ECO:0000313" key="11">
    <source>
        <dbReference type="Proteomes" id="UP001605036"/>
    </source>
</evidence>
<dbReference type="NCBIfam" id="TIGR00639">
    <property type="entry name" value="PurN"/>
    <property type="match status" value="1"/>
</dbReference>
<proteinExistence type="inferred from homology"/>
<evidence type="ECO:0000256" key="1">
    <source>
        <dbReference type="ARBA" id="ARBA00005054"/>
    </source>
</evidence>
<comment type="similarity">
    <text evidence="5">Belongs to the GART family.</text>
</comment>
<evidence type="ECO:0000256" key="4">
    <source>
        <dbReference type="ARBA" id="ARBA00022755"/>
    </source>
</evidence>
<comment type="pathway">
    <text evidence="1">Purine metabolism; IMP biosynthesis via de novo pathway; N(2)-formyl-N(1)-(5-phospho-D-ribosyl)glycinamide from N(1)-(5-phospho-D-ribosyl)glycinamide (10-formyl THF route): step 1/1.</text>
</comment>
<dbReference type="EMBL" id="JBHFFA010000007">
    <property type="protein sequence ID" value="KAL2611667.1"/>
    <property type="molecule type" value="Genomic_DNA"/>
</dbReference>
<dbReference type="AlphaFoldDB" id="A0ABD1XRZ2"/>
<dbReference type="InterPro" id="IPR001555">
    <property type="entry name" value="GART_AS"/>
</dbReference>
<comment type="caution">
    <text evidence="10">The sequence shown here is derived from an EMBL/GenBank/DDBJ whole genome shotgun (WGS) entry which is preliminary data.</text>
</comment>
<dbReference type="Proteomes" id="UP001605036">
    <property type="component" value="Unassembled WGS sequence"/>
</dbReference>
<dbReference type="HAMAP" id="MF_01930">
    <property type="entry name" value="PurN"/>
    <property type="match status" value="1"/>
</dbReference>
<dbReference type="Pfam" id="PF00551">
    <property type="entry name" value="Formyl_trans_N"/>
    <property type="match status" value="1"/>
</dbReference>
<evidence type="ECO:0000256" key="8">
    <source>
        <dbReference type="ARBA" id="ARBA00047664"/>
    </source>
</evidence>
<dbReference type="InterPro" id="IPR036477">
    <property type="entry name" value="Formyl_transf_N_sf"/>
</dbReference>
<keyword evidence="3" id="KW-0808">Transferase</keyword>
<feature type="domain" description="Formyl transferase N-terminal" evidence="9">
    <location>
        <begin position="118"/>
        <end position="303"/>
    </location>
</feature>
<evidence type="ECO:0000259" key="9">
    <source>
        <dbReference type="Pfam" id="PF00551"/>
    </source>
</evidence>
<evidence type="ECO:0000313" key="10">
    <source>
        <dbReference type="EMBL" id="KAL2611667.1"/>
    </source>
</evidence>
<reference evidence="10 11" key="1">
    <citation type="submission" date="2024-09" db="EMBL/GenBank/DDBJ databases">
        <title>Chromosome-scale assembly of Riccia fluitans.</title>
        <authorList>
            <person name="Paukszto L."/>
            <person name="Sawicki J."/>
            <person name="Karawczyk K."/>
            <person name="Piernik-Szablinska J."/>
            <person name="Szczecinska M."/>
            <person name="Mazdziarz M."/>
        </authorList>
    </citation>
    <scope>NUCLEOTIDE SEQUENCE [LARGE SCALE GENOMIC DNA]</scope>
    <source>
        <strain evidence="10">Rf_01</strain>
        <tissue evidence="10">Aerial parts of the thallus</tissue>
    </source>
</reference>
<dbReference type="PANTHER" id="PTHR43369">
    <property type="entry name" value="PHOSPHORIBOSYLGLYCINAMIDE FORMYLTRANSFERASE"/>
    <property type="match status" value="1"/>
</dbReference>
<protein>
    <recommendedName>
        <fullName evidence="2">phosphoribosylglycinamide formyltransferase 1</fullName>
        <ecNumber evidence="2">2.1.2.2</ecNumber>
    </recommendedName>
    <alternativeName>
        <fullName evidence="7">5'-phosphoribosylglycinamide transformylase</fullName>
    </alternativeName>
    <alternativeName>
        <fullName evidence="6">GAR transformylase</fullName>
    </alternativeName>
</protein>
<dbReference type="InterPro" id="IPR002376">
    <property type="entry name" value="Formyl_transf_N"/>
</dbReference>
<dbReference type="PANTHER" id="PTHR43369:SF2">
    <property type="entry name" value="PHOSPHORIBOSYLGLYCINAMIDE FORMYLTRANSFERASE"/>
    <property type="match status" value="1"/>
</dbReference>
<organism evidence="10 11">
    <name type="scientific">Riccia fluitans</name>
    <dbReference type="NCBI Taxonomy" id="41844"/>
    <lineage>
        <taxon>Eukaryota</taxon>
        <taxon>Viridiplantae</taxon>
        <taxon>Streptophyta</taxon>
        <taxon>Embryophyta</taxon>
        <taxon>Marchantiophyta</taxon>
        <taxon>Marchantiopsida</taxon>
        <taxon>Marchantiidae</taxon>
        <taxon>Marchantiales</taxon>
        <taxon>Ricciaceae</taxon>
        <taxon>Riccia</taxon>
    </lineage>
</organism>
<dbReference type="InterPro" id="IPR004607">
    <property type="entry name" value="GART"/>
</dbReference>
<dbReference type="Gene3D" id="3.40.50.170">
    <property type="entry name" value="Formyl transferase, N-terminal domain"/>
    <property type="match status" value="1"/>
</dbReference>
<evidence type="ECO:0000256" key="7">
    <source>
        <dbReference type="ARBA" id="ARBA00041682"/>
    </source>
</evidence>
<evidence type="ECO:0000256" key="6">
    <source>
        <dbReference type="ARBA" id="ARBA00041324"/>
    </source>
</evidence>
<dbReference type="GO" id="GO:0004644">
    <property type="term" value="F:phosphoribosylglycinamide formyltransferase activity"/>
    <property type="evidence" value="ECO:0007669"/>
    <property type="project" value="UniProtKB-EC"/>
</dbReference>
<dbReference type="SUPFAM" id="SSF53328">
    <property type="entry name" value="Formyltransferase"/>
    <property type="match status" value="1"/>
</dbReference>
<dbReference type="CDD" id="cd08645">
    <property type="entry name" value="FMT_core_GART"/>
    <property type="match status" value="1"/>
</dbReference>